<dbReference type="AlphaFoldDB" id="A0A1S8KNI1"/>
<dbReference type="GO" id="GO:0016052">
    <property type="term" value="P:carbohydrate catabolic process"/>
    <property type="evidence" value="ECO:0007669"/>
    <property type="project" value="UniProtKB-ARBA"/>
</dbReference>
<evidence type="ECO:0000256" key="2">
    <source>
        <dbReference type="ARBA" id="ARBA00022679"/>
    </source>
</evidence>
<comment type="similarity">
    <text evidence="1">Belongs to the carbohydrate kinase pfkB family.</text>
</comment>
<protein>
    <recommendedName>
        <fullName evidence="8">Tagatose-6-phosphate kinase</fullName>
        <ecNumber evidence="8">2.7.1.144</ecNumber>
    </recommendedName>
</protein>
<dbReference type="UniPathway" id="UPA00704">
    <property type="reaction ID" value="UER00715"/>
</dbReference>
<evidence type="ECO:0000256" key="1">
    <source>
        <dbReference type="ARBA" id="ARBA00005380"/>
    </source>
</evidence>
<comment type="catalytic activity">
    <reaction evidence="7 9">
        <text>beta-D-fructose 1-phosphate + ATP = beta-D-fructose 1,6-bisphosphate + ADP + H(+)</text>
        <dbReference type="Rhea" id="RHEA:14213"/>
        <dbReference type="ChEBI" id="CHEBI:15378"/>
        <dbReference type="ChEBI" id="CHEBI:30616"/>
        <dbReference type="ChEBI" id="CHEBI:32966"/>
        <dbReference type="ChEBI" id="CHEBI:138881"/>
        <dbReference type="ChEBI" id="CHEBI:456216"/>
        <dbReference type="EC" id="2.7.1.56"/>
    </reaction>
</comment>
<comment type="similarity">
    <text evidence="8">Belongs to the carbohydrate kinase PfkB family. LacC subfamily.</text>
</comment>
<dbReference type="FunFam" id="3.40.1190.20:FF:000001">
    <property type="entry name" value="Phosphofructokinase"/>
    <property type="match status" value="1"/>
</dbReference>
<organism evidence="11 12">
    <name type="scientific">Dolosigranulum pigrum</name>
    <dbReference type="NCBI Taxonomy" id="29394"/>
    <lineage>
        <taxon>Bacteria</taxon>
        <taxon>Bacillati</taxon>
        <taxon>Bacillota</taxon>
        <taxon>Bacilli</taxon>
        <taxon>Lactobacillales</taxon>
        <taxon>Carnobacteriaceae</taxon>
        <taxon>Dolosigranulum</taxon>
    </lineage>
</organism>
<dbReference type="PIRSF" id="PIRSF000535">
    <property type="entry name" value="1PFK/6PFK/LacC"/>
    <property type="match status" value="1"/>
</dbReference>
<dbReference type="InterPro" id="IPR017583">
    <property type="entry name" value="Tagatose/fructose_Pkinase"/>
</dbReference>
<dbReference type="PROSITE" id="PS00584">
    <property type="entry name" value="PFKB_KINASES_2"/>
    <property type="match status" value="1"/>
</dbReference>
<dbReference type="PANTHER" id="PTHR46566">
    <property type="entry name" value="1-PHOSPHOFRUCTOKINASE-RELATED"/>
    <property type="match status" value="1"/>
</dbReference>
<evidence type="ECO:0000256" key="7">
    <source>
        <dbReference type="ARBA" id="ARBA00047745"/>
    </source>
</evidence>
<dbReference type="PROSITE" id="PS00583">
    <property type="entry name" value="PFKB_KINASES_1"/>
    <property type="match status" value="1"/>
</dbReference>
<dbReference type="GO" id="GO:0005524">
    <property type="term" value="F:ATP binding"/>
    <property type="evidence" value="ECO:0007669"/>
    <property type="project" value="UniProtKB-UniRule"/>
</dbReference>
<dbReference type="EMBL" id="MUYF01000003">
    <property type="protein sequence ID" value="OOL81260.1"/>
    <property type="molecule type" value="Genomic_DNA"/>
</dbReference>
<dbReference type="CDD" id="cd01164">
    <property type="entry name" value="FruK_PfkB_like"/>
    <property type="match status" value="1"/>
</dbReference>
<feature type="domain" description="Carbohydrate kinase PfkB" evidence="10">
    <location>
        <begin position="8"/>
        <end position="291"/>
    </location>
</feature>
<evidence type="ECO:0000256" key="8">
    <source>
        <dbReference type="PIRNR" id="PIRNR000535"/>
    </source>
</evidence>
<dbReference type="GO" id="GO:0008662">
    <property type="term" value="F:1-phosphofructokinase activity"/>
    <property type="evidence" value="ECO:0007669"/>
    <property type="project" value="UniProtKB-UniRule"/>
</dbReference>
<evidence type="ECO:0000256" key="3">
    <source>
        <dbReference type="ARBA" id="ARBA00022736"/>
    </source>
</evidence>
<evidence type="ECO:0000313" key="11">
    <source>
        <dbReference type="EMBL" id="OOL81260.1"/>
    </source>
</evidence>
<dbReference type="InterPro" id="IPR002173">
    <property type="entry name" value="Carboh/pur_kinase_PfkB_CS"/>
</dbReference>
<evidence type="ECO:0000313" key="12">
    <source>
        <dbReference type="Proteomes" id="UP000190409"/>
    </source>
</evidence>
<dbReference type="NCBIfam" id="TIGR03828">
    <property type="entry name" value="pfkB"/>
    <property type="match status" value="1"/>
</dbReference>
<proteinExistence type="inferred from homology"/>
<dbReference type="GO" id="GO:0044281">
    <property type="term" value="P:small molecule metabolic process"/>
    <property type="evidence" value="ECO:0007669"/>
    <property type="project" value="UniProtKB-ARBA"/>
</dbReference>
<evidence type="ECO:0000256" key="4">
    <source>
        <dbReference type="ARBA" id="ARBA00022741"/>
    </source>
</evidence>
<evidence type="ECO:0000256" key="6">
    <source>
        <dbReference type="ARBA" id="ARBA00022840"/>
    </source>
</evidence>
<dbReference type="NCBIfam" id="TIGR03168">
    <property type="entry name" value="1-PFK"/>
    <property type="match status" value="1"/>
</dbReference>
<comment type="catalytic activity">
    <reaction evidence="8">
        <text>D-tagatofuranose 6-phosphate + ATP = D-tagatofuranose 1,6-bisphosphate + ADP + H(+)</text>
        <dbReference type="Rhea" id="RHEA:12420"/>
        <dbReference type="ChEBI" id="CHEBI:15378"/>
        <dbReference type="ChEBI" id="CHEBI:30616"/>
        <dbReference type="ChEBI" id="CHEBI:58694"/>
        <dbReference type="ChEBI" id="CHEBI:58695"/>
        <dbReference type="ChEBI" id="CHEBI:456216"/>
        <dbReference type="EC" id="2.7.1.144"/>
    </reaction>
</comment>
<reference evidence="11 12" key="1">
    <citation type="submission" date="2017-01" db="EMBL/GenBank/DDBJ databases">
        <title>Complete Genome Sequence of Dolosigranulum pigrum isolated from a Patient with interstitial lung disease.</title>
        <authorList>
            <person name="Mukhopadhyay R."/>
            <person name="Joaquin J."/>
            <person name="Hogue R."/>
            <person name="Fitzgerald S."/>
            <person name="Jospin G."/>
            <person name="Eisen J.A."/>
            <person name="Chaturvedi V."/>
        </authorList>
    </citation>
    <scope>NUCLEOTIDE SEQUENCE [LARGE SCALE GENOMIC DNA]</scope>
    <source>
        <strain evidence="11 12">15S00348</strain>
    </source>
</reference>
<name>A0A1S8KNI1_9LACT</name>
<dbReference type="PANTHER" id="PTHR46566:SF1">
    <property type="entry name" value="1-PHOSPHOFRUCTOKINASE"/>
    <property type="match status" value="1"/>
</dbReference>
<comment type="pathway">
    <text evidence="8">Carbohydrate metabolism; D-tagatose 6-phosphate degradation; D-glyceraldehyde 3-phosphate and glycerone phosphate from D-tagatose 6-phosphate: step 1/2.</text>
</comment>
<keyword evidence="6 8" id="KW-0067">ATP-binding</keyword>
<evidence type="ECO:0000256" key="9">
    <source>
        <dbReference type="RuleBase" id="RU369061"/>
    </source>
</evidence>
<comment type="caution">
    <text evidence="11">The sequence shown here is derived from an EMBL/GenBank/DDBJ whole genome shotgun (WGS) entry which is preliminary data.</text>
</comment>
<dbReference type="EC" id="2.7.1.144" evidence="8"/>
<dbReference type="InterPro" id="IPR011611">
    <property type="entry name" value="PfkB_dom"/>
</dbReference>
<dbReference type="Pfam" id="PF00294">
    <property type="entry name" value="PfkB"/>
    <property type="match status" value="1"/>
</dbReference>
<dbReference type="GO" id="GO:0005988">
    <property type="term" value="P:lactose metabolic process"/>
    <property type="evidence" value="ECO:0007669"/>
    <property type="project" value="UniProtKB-KW"/>
</dbReference>
<keyword evidence="4 8" id="KW-0547">Nucleotide-binding</keyword>
<dbReference type="SUPFAM" id="SSF53613">
    <property type="entry name" value="Ribokinase-like"/>
    <property type="match status" value="1"/>
</dbReference>
<evidence type="ECO:0000259" key="10">
    <source>
        <dbReference type="Pfam" id="PF00294"/>
    </source>
</evidence>
<evidence type="ECO:0000256" key="5">
    <source>
        <dbReference type="ARBA" id="ARBA00022777"/>
    </source>
</evidence>
<dbReference type="GO" id="GO:0009024">
    <property type="term" value="F:tagatose-6-phosphate kinase activity"/>
    <property type="evidence" value="ECO:0007669"/>
    <property type="project" value="UniProtKB-EC"/>
</dbReference>
<comment type="function">
    <text evidence="9">Catalyzes the ATP-dependent phosphorylation of fructose-l-phosphate to fructose-l,6-bisphosphate.</text>
</comment>
<dbReference type="GO" id="GO:0005829">
    <property type="term" value="C:cytosol"/>
    <property type="evidence" value="ECO:0007669"/>
    <property type="project" value="TreeGrafter"/>
</dbReference>
<accession>A0A1S8KNI1</accession>
<sequence length="314" mass="33752">MIYTITFNPAVDLVMSLEQLNLGELNRVPEQHFVAGGKGINMSVLLKRLGFDSVATGFIGGFSGQFIIDELASEGIDSHFIAVDGQTRINTKLKADRETEINGAGPIVTQADLAQLTAYLEKTLITEDVVFLAGNTARGIDEAAYQAVATVVKEGGARLVIDTNRQLLSDTLQYEPFLIKPNEQELADIVGQPIESKVDIIKYARELQHRGAQHVLVSRGGDGAILLTESGVIYEVGTPSTTHRSVVNSVGAGDSMLAGFMAQYLATEDMARSLQFAAACGSATAYSTGIATRELIEELVDDITVTQLDNLEKE</sequence>
<keyword evidence="5 9" id="KW-0418">Kinase</keyword>
<gene>
    <name evidence="11" type="ORF">BWX42_05545</name>
</gene>
<dbReference type="InterPro" id="IPR029056">
    <property type="entry name" value="Ribokinase-like"/>
</dbReference>
<dbReference type="Gene3D" id="3.40.1190.20">
    <property type="match status" value="1"/>
</dbReference>
<dbReference type="InterPro" id="IPR022463">
    <property type="entry name" value="1-PFruKinase"/>
</dbReference>
<dbReference type="Proteomes" id="UP000190409">
    <property type="component" value="Unassembled WGS sequence"/>
</dbReference>
<dbReference type="GO" id="GO:2001059">
    <property type="term" value="P:D-tagatose 6-phosphate catabolic process"/>
    <property type="evidence" value="ECO:0007669"/>
    <property type="project" value="UniProtKB-UniPathway"/>
</dbReference>
<keyword evidence="3 8" id="KW-0423">Lactose metabolism</keyword>
<keyword evidence="2 8" id="KW-0808">Transferase</keyword>